<dbReference type="EMBL" id="BSFM01000014">
    <property type="protein sequence ID" value="GLK85326.1"/>
    <property type="molecule type" value="Genomic_DNA"/>
</dbReference>
<protein>
    <submittedName>
        <fullName evidence="3">Uncharacterized protein</fullName>
    </submittedName>
</protein>
<dbReference type="Proteomes" id="UP001143330">
    <property type="component" value="Unassembled WGS sequence"/>
</dbReference>
<sequence length="92" mass="9109">MMKRAKACAVWTVPLLLIGSSAFAQTAVPSWSVPGTGGNVVLNPVTPPAGNPGNATTISPGWVGPAPNPGASNPSQASPPQSPGVFVTIPIP</sequence>
<evidence type="ECO:0000256" key="1">
    <source>
        <dbReference type="SAM" id="MobiDB-lite"/>
    </source>
</evidence>
<feature type="signal peptide" evidence="2">
    <location>
        <begin position="1"/>
        <end position="24"/>
    </location>
</feature>
<evidence type="ECO:0000256" key="2">
    <source>
        <dbReference type="SAM" id="SignalP"/>
    </source>
</evidence>
<name>A0A9W6JZB3_9HYPH</name>
<feature type="chain" id="PRO_5040890512" evidence="2">
    <location>
        <begin position="25"/>
        <end position="92"/>
    </location>
</feature>
<proteinExistence type="predicted"/>
<evidence type="ECO:0000313" key="3">
    <source>
        <dbReference type="EMBL" id="GLK85326.1"/>
    </source>
</evidence>
<feature type="compositionally biased region" description="Low complexity" evidence="1">
    <location>
        <begin position="69"/>
        <end position="79"/>
    </location>
</feature>
<accession>A0A9W6JZB3</accession>
<reference evidence="3" key="2">
    <citation type="submission" date="2023-01" db="EMBL/GenBank/DDBJ databases">
        <authorList>
            <person name="Sun Q."/>
            <person name="Evtushenko L."/>
        </authorList>
    </citation>
    <scope>NUCLEOTIDE SEQUENCE</scope>
    <source>
        <strain evidence="3">VKM B-2789</strain>
    </source>
</reference>
<gene>
    <name evidence="3" type="ORF">GCM10017653_33960</name>
</gene>
<dbReference type="AlphaFoldDB" id="A0A9W6JZB3"/>
<comment type="caution">
    <text evidence="3">The sequence shown here is derived from an EMBL/GenBank/DDBJ whole genome shotgun (WGS) entry which is preliminary data.</text>
</comment>
<reference evidence="3" key="1">
    <citation type="journal article" date="2014" name="Int. J. Syst. Evol. Microbiol.">
        <title>Complete genome sequence of Corynebacterium casei LMG S-19264T (=DSM 44701T), isolated from a smear-ripened cheese.</title>
        <authorList>
            <consortium name="US DOE Joint Genome Institute (JGI-PGF)"/>
            <person name="Walter F."/>
            <person name="Albersmeier A."/>
            <person name="Kalinowski J."/>
            <person name="Ruckert C."/>
        </authorList>
    </citation>
    <scope>NUCLEOTIDE SEQUENCE</scope>
    <source>
        <strain evidence="3">VKM B-2789</strain>
    </source>
</reference>
<keyword evidence="2" id="KW-0732">Signal</keyword>
<organism evidence="3 4">
    <name type="scientific">Ancylobacter defluvii</name>
    <dbReference type="NCBI Taxonomy" id="1282440"/>
    <lineage>
        <taxon>Bacteria</taxon>
        <taxon>Pseudomonadati</taxon>
        <taxon>Pseudomonadota</taxon>
        <taxon>Alphaproteobacteria</taxon>
        <taxon>Hyphomicrobiales</taxon>
        <taxon>Xanthobacteraceae</taxon>
        <taxon>Ancylobacter</taxon>
    </lineage>
</organism>
<evidence type="ECO:0000313" key="4">
    <source>
        <dbReference type="Proteomes" id="UP001143330"/>
    </source>
</evidence>
<feature type="region of interest" description="Disordered" evidence="1">
    <location>
        <begin position="44"/>
        <end position="92"/>
    </location>
</feature>
<dbReference type="RefSeq" id="WP_213365121.1">
    <property type="nucleotide sequence ID" value="NZ_BSFM01000014.1"/>
</dbReference>
<keyword evidence="4" id="KW-1185">Reference proteome</keyword>